<dbReference type="Proteomes" id="UP000270988">
    <property type="component" value="Chromosome"/>
</dbReference>
<organism evidence="1 2">
    <name type="scientific">Rothia dentocariosa</name>
    <dbReference type="NCBI Taxonomy" id="2047"/>
    <lineage>
        <taxon>Bacteria</taxon>
        <taxon>Bacillati</taxon>
        <taxon>Actinomycetota</taxon>
        <taxon>Actinomycetes</taxon>
        <taxon>Micrococcales</taxon>
        <taxon>Micrococcaceae</taxon>
        <taxon>Rothia</taxon>
    </lineage>
</organism>
<evidence type="ECO:0000313" key="2">
    <source>
        <dbReference type="Proteomes" id="UP000270988"/>
    </source>
</evidence>
<sequence>MAGHYLGGRWRERGLHYFLETAFAEGDDRLSDQFLSSMSSEVSFLANPLYALMHETIYADGPADGTLPGIAGYELSPSPAPLIGQRHG</sequence>
<proteinExistence type="predicted"/>
<name>A0A448UTR9_9MICC</name>
<gene>
    <name evidence="1" type="ORF">NCTC10918_00569</name>
</gene>
<accession>A0A448UTR9</accession>
<protein>
    <submittedName>
        <fullName evidence="1">Uncharacterized protein</fullName>
    </submittedName>
</protein>
<dbReference type="AlphaFoldDB" id="A0A448UTR9"/>
<dbReference type="EMBL" id="LR134521">
    <property type="protein sequence ID" value="VEJ29312.1"/>
    <property type="molecule type" value="Genomic_DNA"/>
</dbReference>
<evidence type="ECO:0000313" key="1">
    <source>
        <dbReference type="EMBL" id="VEJ29312.1"/>
    </source>
</evidence>
<reference evidence="1 2" key="1">
    <citation type="submission" date="2018-12" db="EMBL/GenBank/DDBJ databases">
        <authorList>
            <consortium name="Pathogen Informatics"/>
        </authorList>
    </citation>
    <scope>NUCLEOTIDE SEQUENCE [LARGE SCALE GENOMIC DNA]</scope>
    <source>
        <strain evidence="1 2">NCTC10918</strain>
    </source>
</reference>